<reference evidence="2 3" key="1">
    <citation type="submission" date="2016-06" db="EMBL/GenBank/DDBJ databases">
        <title>The Draft Genome Sequence and Annotation of the Desert Woodrat Neotoma lepida.</title>
        <authorList>
            <person name="Campbell M."/>
            <person name="Oakeson K.F."/>
            <person name="Yandell M."/>
            <person name="Halpert J.R."/>
            <person name="Dearing D."/>
        </authorList>
    </citation>
    <scope>NUCLEOTIDE SEQUENCE [LARGE SCALE GENOMIC DNA]</scope>
    <source>
        <strain evidence="2">417</strain>
        <tissue evidence="2">Liver</tissue>
    </source>
</reference>
<feature type="region of interest" description="Disordered" evidence="1">
    <location>
        <begin position="1"/>
        <end position="20"/>
    </location>
</feature>
<evidence type="ECO:0000313" key="2">
    <source>
        <dbReference type="EMBL" id="OBS64092.1"/>
    </source>
</evidence>
<evidence type="ECO:0000256" key="1">
    <source>
        <dbReference type="SAM" id="MobiDB-lite"/>
    </source>
</evidence>
<accession>A0A1A6GFL2</accession>
<sequence length="261" mass="29174">MEDKVKAPDSAGPDGSHSASVNEWFMAIKDGASRKPVSQQQEHKRRIFTQNHCQHGADPFRLKSFSAGPLSAEDSEALSQRIRRVGKIGLTTNSQNQEFQIKCFSLEKYEKYYGELQNPLTAHCFENQKYKKVSVLGERYKKMFGLEKEPTLQIHTFSPSTKLTCLPDEQTFCDHSLCGEADGPEMVSLCQTLIATDRLRTESFPYFLELVSEALHPVCLEKASAVEICSPSITAVLSTFLRAAGTIHKHPSGLAIDIPHR</sequence>
<protein>
    <submittedName>
        <fullName evidence="2">Uncharacterized protein</fullName>
    </submittedName>
</protein>
<comment type="caution">
    <text evidence="2">The sequence shown here is derived from an EMBL/GenBank/DDBJ whole genome shotgun (WGS) entry which is preliminary data.</text>
</comment>
<dbReference type="Proteomes" id="UP000092124">
    <property type="component" value="Unassembled WGS sequence"/>
</dbReference>
<evidence type="ECO:0000313" key="3">
    <source>
        <dbReference type="Proteomes" id="UP000092124"/>
    </source>
</evidence>
<organism evidence="2 3">
    <name type="scientific">Neotoma lepida</name>
    <name type="common">Desert woodrat</name>
    <dbReference type="NCBI Taxonomy" id="56216"/>
    <lineage>
        <taxon>Eukaryota</taxon>
        <taxon>Metazoa</taxon>
        <taxon>Chordata</taxon>
        <taxon>Craniata</taxon>
        <taxon>Vertebrata</taxon>
        <taxon>Euteleostomi</taxon>
        <taxon>Mammalia</taxon>
        <taxon>Eutheria</taxon>
        <taxon>Euarchontoglires</taxon>
        <taxon>Glires</taxon>
        <taxon>Rodentia</taxon>
        <taxon>Myomorpha</taxon>
        <taxon>Muroidea</taxon>
        <taxon>Cricetidae</taxon>
        <taxon>Neotominae</taxon>
        <taxon>Neotoma</taxon>
    </lineage>
</organism>
<gene>
    <name evidence="2" type="ORF">A6R68_07369</name>
</gene>
<name>A0A1A6GFL2_NEOLE</name>
<keyword evidence="3" id="KW-1185">Reference proteome</keyword>
<dbReference type="EMBL" id="LZPO01097410">
    <property type="protein sequence ID" value="OBS64092.1"/>
    <property type="molecule type" value="Genomic_DNA"/>
</dbReference>
<proteinExistence type="predicted"/>
<dbReference type="AlphaFoldDB" id="A0A1A6GFL2"/>
<feature type="non-terminal residue" evidence="2">
    <location>
        <position position="261"/>
    </location>
</feature>